<proteinExistence type="predicted"/>
<gene>
    <name evidence="1" type="ORF">HCN83_03225</name>
</gene>
<sequence length="107" mass="12918">MTPVRLHELNYGEIHQILVETVLEQMEESVEQSPLVYFPVVHERVESFLLVNWKDVFEDCRTLTVEEWKQSECFRLFEREVMQECLSNRFEQEMTDRIFSEDKEANA</sequence>
<protein>
    <submittedName>
        <fullName evidence="1">Uncharacterized protein</fullName>
    </submittedName>
</protein>
<keyword evidence="2" id="KW-1185">Reference proteome</keyword>
<organism evidence="1 2">
    <name type="scientific">Alkalicoccus luteus</name>
    <dbReference type="NCBI Taxonomy" id="1237094"/>
    <lineage>
        <taxon>Bacteria</taxon>
        <taxon>Bacillati</taxon>
        <taxon>Bacillota</taxon>
        <taxon>Bacilli</taxon>
        <taxon>Bacillales</taxon>
        <taxon>Bacillaceae</taxon>
        <taxon>Alkalicoccus</taxon>
    </lineage>
</organism>
<evidence type="ECO:0000313" key="2">
    <source>
        <dbReference type="Proteomes" id="UP000752012"/>
    </source>
</evidence>
<dbReference type="RefSeq" id="WP_168004884.1">
    <property type="nucleotide sequence ID" value="NZ_JAATHJ010000003.1"/>
</dbReference>
<comment type="caution">
    <text evidence="1">The sequence shown here is derived from an EMBL/GenBank/DDBJ whole genome shotgun (WGS) entry which is preliminary data.</text>
</comment>
<reference evidence="1 2" key="1">
    <citation type="submission" date="2020-03" db="EMBL/GenBank/DDBJ databases">
        <title>Assessment of the enzymatic potential of alkaline-tolerant lipase obtained from Bacillus luteus H11 (technogenic soil) for the bioremediation of saline soils contaminated with petroleum substances.</title>
        <authorList>
            <person name="Kalwasinska A."/>
        </authorList>
    </citation>
    <scope>NUCLEOTIDE SEQUENCE [LARGE SCALE GENOMIC DNA]</scope>
    <source>
        <strain evidence="1 2">H11</strain>
    </source>
</reference>
<accession>A0A969PNE6</accession>
<dbReference type="Proteomes" id="UP000752012">
    <property type="component" value="Unassembled WGS sequence"/>
</dbReference>
<dbReference type="EMBL" id="JAATHJ010000003">
    <property type="protein sequence ID" value="NJP36600.1"/>
    <property type="molecule type" value="Genomic_DNA"/>
</dbReference>
<dbReference type="AlphaFoldDB" id="A0A969PNE6"/>
<name>A0A969PNE6_9BACI</name>
<evidence type="ECO:0000313" key="1">
    <source>
        <dbReference type="EMBL" id="NJP36600.1"/>
    </source>
</evidence>